<evidence type="ECO:0000259" key="2">
    <source>
        <dbReference type="PROSITE" id="PS50914"/>
    </source>
</evidence>
<dbReference type="RefSeq" id="WP_200035481.1">
    <property type="nucleotide sequence ID" value="NZ_JADWND010000005.1"/>
</dbReference>
<evidence type="ECO:0000256" key="1">
    <source>
        <dbReference type="SAM" id="SignalP"/>
    </source>
</evidence>
<organism evidence="3 4">
    <name type="scientific">Citrobacter sedlakii</name>
    <dbReference type="NCBI Taxonomy" id="67826"/>
    <lineage>
        <taxon>Bacteria</taxon>
        <taxon>Pseudomonadati</taxon>
        <taxon>Pseudomonadota</taxon>
        <taxon>Gammaproteobacteria</taxon>
        <taxon>Enterobacterales</taxon>
        <taxon>Enterobacteriaceae</taxon>
        <taxon>Citrobacter</taxon>
        <taxon>Citrobacter freundii complex</taxon>
    </lineage>
</organism>
<dbReference type="NCBIfam" id="NF007858">
    <property type="entry name" value="PRK10568.1"/>
    <property type="match status" value="1"/>
</dbReference>
<gene>
    <name evidence="3" type="primary">osmY</name>
    <name evidence="3" type="ORF">I6M88_13405</name>
</gene>
<dbReference type="Proteomes" id="UP000746649">
    <property type="component" value="Unassembled WGS sequence"/>
</dbReference>
<feature type="chain" id="PRO_5045912477" evidence="1">
    <location>
        <begin position="29"/>
        <end position="205"/>
    </location>
</feature>
<dbReference type="InterPro" id="IPR014004">
    <property type="entry name" value="Transpt-assoc_nodulatn_dom_bac"/>
</dbReference>
<dbReference type="InterPro" id="IPR051686">
    <property type="entry name" value="Lipoprotein_DolP"/>
</dbReference>
<accession>A0ABS0ZT15</accession>
<dbReference type="Pfam" id="PF04972">
    <property type="entry name" value="BON"/>
    <property type="match status" value="2"/>
</dbReference>
<keyword evidence="1" id="KW-0732">Signal</keyword>
<protein>
    <submittedName>
        <fullName evidence="3">Molecular chaperone OsmY</fullName>
    </submittedName>
</protein>
<feature type="signal peptide" evidence="1">
    <location>
        <begin position="1"/>
        <end position="28"/>
    </location>
</feature>
<comment type="caution">
    <text evidence="3">The sequence shown here is derived from an EMBL/GenBank/DDBJ whole genome shotgun (WGS) entry which is preliminary data.</text>
</comment>
<dbReference type="PANTHER" id="PTHR34606">
    <property type="entry name" value="BON DOMAIN-CONTAINING PROTEIN"/>
    <property type="match status" value="1"/>
</dbReference>
<evidence type="ECO:0000313" key="3">
    <source>
        <dbReference type="EMBL" id="MBJ8381961.1"/>
    </source>
</evidence>
<proteinExistence type="predicted"/>
<sequence length="205" mass="21371">MTMTRLKISKTLLAVMLTSAVATGSANAENATMDKAQAGAESAGQKVDSSMNKVGNFMDDSAITAKVKAALVDHENIKSTDISVKTDQKVVTLSGFVESQAQAEEAVKVAKGVEGVTSVSDKLHVRDGKESSVKGYAGDTATTSEIKAKLLADDIVPSRKVKVETTDGVVQLSGTVESQAQIDRAESIAKAVDGVKSVKNDLKAQ</sequence>
<dbReference type="InterPro" id="IPR007055">
    <property type="entry name" value="BON_dom"/>
</dbReference>
<dbReference type="EMBL" id="JADWND010000005">
    <property type="protein sequence ID" value="MBJ8381961.1"/>
    <property type="molecule type" value="Genomic_DNA"/>
</dbReference>
<dbReference type="Gene3D" id="3.30.1340.30">
    <property type="match status" value="2"/>
</dbReference>
<dbReference type="PANTHER" id="PTHR34606:SF11">
    <property type="entry name" value="OSMOTICALLY-INDUCIBLE PROTEIN Y"/>
    <property type="match status" value="1"/>
</dbReference>
<dbReference type="PROSITE" id="PS50914">
    <property type="entry name" value="BON"/>
    <property type="match status" value="2"/>
</dbReference>
<reference evidence="3 4" key="1">
    <citation type="submission" date="2020-11" db="EMBL/GenBank/DDBJ databases">
        <title>Enhanced detection system for hospital associated transmission using whole genome sequencing surveillance.</title>
        <authorList>
            <person name="Harrison L.H."/>
            <person name="Van Tyne D."/>
            <person name="Marsh J.W."/>
            <person name="Griffith M.P."/>
            <person name="Snyder D.J."/>
            <person name="Cooper V.S."/>
            <person name="Mustapha M."/>
        </authorList>
    </citation>
    <scope>NUCLEOTIDE SEQUENCE [LARGE SCALE GENOMIC DNA]</scope>
    <source>
        <strain evidence="3 4">CB00117</strain>
    </source>
</reference>
<keyword evidence="4" id="KW-1185">Reference proteome</keyword>
<name>A0ABS0ZT15_9ENTR</name>
<feature type="domain" description="BON" evidence="2">
    <location>
        <begin position="138"/>
        <end position="205"/>
    </location>
</feature>
<dbReference type="SMART" id="SM00749">
    <property type="entry name" value="BON"/>
    <property type="match status" value="2"/>
</dbReference>
<feature type="domain" description="BON" evidence="2">
    <location>
        <begin position="59"/>
        <end position="127"/>
    </location>
</feature>
<evidence type="ECO:0000313" key="4">
    <source>
        <dbReference type="Proteomes" id="UP000746649"/>
    </source>
</evidence>